<evidence type="ECO:0000256" key="4">
    <source>
        <dbReference type="ARBA" id="ARBA00023136"/>
    </source>
</evidence>
<protein>
    <recommendedName>
        <fullName evidence="9">Lysosomal-associated transmembrane protein</fullName>
    </recommendedName>
</protein>
<keyword evidence="2 6" id="KW-0812">Transmembrane</keyword>
<dbReference type="Proteomes" id="UP001187531">
    <property type="component" value="Unassembled WGS sequence"/>
</dbReference>
<feature type="transmembrane region" description="Helical" evidence="6">
    <location>
        <begin position="132"/>
        <end position="150"/>
    </location>
</feature>
<dbReference type="EMBL" id="JAVRJZ010000005">
    <property type="protein sequence ID" value="KAK2722346.1"/>
    <property type="molecule type" value="Genomic_DNA"/>
</dbReference>
<sequence>MRIKLNNWMMFSSESTPASELIRDTKRWRCIFFCHVKTATMCIGLWHMAINILTLSLIFALMLHSKFPDKDITFQSENQTKRNDSTVDTFADLFGGSAEPRAMPVEDEQGILGSLGYSVVENERPPLLQDELFIKIATASLHLIVAMMVVQGCQKVSPILLLPFIAIQAGELFISCLTYFGFIMRYPDNLSEFSSDKKMQDQLSHVNPQYVKFVAFIYFTAIIIAKGAILNIVWTCNKYLTLCKIVSASAGSLDAEAPAFSTVSFPSTDLPDYATAMNDPRFAKSPLFPVPPPPYSAIVTEQEEQAAAQTQGTPAEDSQFINPSEGTANVAGNPPVNRNE</sequence>
<proteinExistence type="predicted"/>
<evidence type="ECO:0000256" key="5">
    <source>
        <dbReference type="SAM" id="MobiDB-lite"/>
    </source>
</evidence>
<keyword evidence="3 6" id="KW-1133">Transmembrane helix</keyword>
<evidence type="ECO:0000256" key="6">
    <source>
        <dbReference type="SAM" id="Phobius"/>
    </source>
</evidence>
<dbReference type="AlphaFoldDB" id="A0AA88IIC8"/>
<evidence type="ECO:0000313" key="8">
    <source>
        <dbReference type="Proteomes" id="UP001187531"/>
    </source>
</evidence>
<comment type="caution">
    <text evidence="7">The sequence shown here is derived from an EMBL/GenBank/DDBJ whole genome shotgun (WGS) entry which is preliminary data.</text>
</comment>
<evidence type="ECO:0000256" key="3">
    <source>
        <dbReference type="ARBA" id="ARBA00022989"/>
    </source>
</evidence>
<feature type="transmembrane region" description="Helical" evidence="6">
    <location>
        <begin position="45"/>
        <end position="64"/>
    </location>
</feature>
<dbReference type="GO" id="GO:0012505">
    <property type="term" value="C:endomembrane system"/>
    <property type="evidence" value="ECO:0007669"/>
    <property type="project" value="UniProtKB-SubCell"/>
</dbReference>
<feature type="compositionally biased region" description="Low complexity" evidence="5">
    <location>
        <begin position="305"/>
        <end position="316"/>
    </location>
</feature>
<evidence type="ECO:0000256" key="1">
    <source>
        <dbReference type="ARBA" id="ARBA00004127"/>
    </source>
</evidence>
<evidence type="ECO:0000256" key="2">
    <source>
        <dbReference type="ARBA" id="ARBA00022692"/>
    </source>
</evidence>
<feature type="transmembrane region" description="Helical" evidence="6">
    <location>
        <begin position="213"/>
        <end position="234"/>
    </location>
</feature>
<keyword evidence="4 6" id="KW-0472">Membrane</keyword>
<keyword evidence="8" id="KW-1185">Reference proteome</keyword>
<dbReference type="GO" id="GO:0005765">
    <property type="term" value="C:lysosomal membrane"/>
    <property type="evidence" value="ECO:0007669"/>
    <property type="project" value="TreeGrafter"/>
</dbReference>
<dbReference type="PANTHER" id="PTHR12479">
    <property type="entry name" value="LYSOSOMAL-ASSOCIATED TRANSMEMBRANE PROTEIN"/>
    <property type="match status" value="1"/>
</dbReference>
<dbReference type="EMBL" id="JAVRJZ010000005">
    <property type="protein sequence ID" value="KAK2722347.1"/>
    <property type="molecule type" value="Genomic_DNA"/>
</dbReference>
<evidence type="ECO:0008006" key="9">
    <source>
        <dbReference type="Google" id="ProtNLM"/>
    </source>
</evidence>
<feature type="region of interest" description="Disordered" evidence="5">
    <location>
        <begin position="294"/>
        <end position="340"/>
    </location>
</feature>
<organism evidence="7 8">
    <name type="scientific">Artemia franciscana</name>
    <name type="common">Brine shrimp</name>
    <name type="synonym">Artemia sanfranciscana</name>
    <dbReference type="NCBI Taxonomy" id="6661"/>
    <lineage>
        <taxon>Eukaryota</taxon>
        <taxon>Metazoa</taxon>
        <taxon>Ecdysozoa</taxon>
        <taxon>Arthropoda</taxon>
        <taxon>Crustacea</taxon>
        <taxon>Branchiopoda</taxon>
        <taxon>Anostraca</taxon>
        <taxon>Artemiidae</taxon>
        <taxon>Artemia</taxon>
    </lineage>
</organism>
<accession>A0AA88IIC8</accession>
<dbReference type="InterPro" id="IPR051115">
    <property type="entry name" value="LAPTM_transporter"/>
</dbReference>
<reference evidence="7" key="1">
    <citation type="submission" date="2023-07" db="EMBL/GenBank/DDBJ databases">
        <title>Chromosome-level genome assembly of Artemia franciscana.</title>
        <authorList>
            <person name="Jo E."/>
        </authorList>
    </citation>
    <scope>NUCLEOTIDE SEQUENCE</scope>
    <source>
        <tissue evidence="7">Whole body</tissue>
    </source>
</reference>
<gene>
    <name evidence="7" type="ORF">QYM36_002772</name>
</gene>
<dbReference type="PANTHER" id="PTHR12479:SF10">
    <property type="entry name" value="LYSOSOMAL-ASSOCIATED TRANSMEMBRANE PROTEIN"/>
    <property type="match status" value="1"/>
</dbReference>
<name>A0AA88IIC8_ARTSF</name>
<evidence type="ECO:0000313" key="7">
    <source>
        <dbReference type="EMBL" id="KAK2722347.1"/>
    </source>
</evidence>
<feature type="transmembrane region" description="Helical" evidence="6">
    <location>
        <begin position="159"/>
        <end position="182"/>
    </location>
</feature>
<comment type="subcellular location">
    <subcellularLocation>
        <location evidence="1">Endomembrane system</location>
        <topology evidence="1">Multi-pass membrane protein</topology>
    </subcellularLocation>
</comment>